<keyword evidence="8" id="KW-0539">Nucleus</keyword>
<protein>
    <recommendedName>
        <fullName evidence="3">Ell-associated factor Eaf</fullName>
    </recommendedName>
</protein>
<evidence type="ECO:0000313" key="12">
    <source>
        <dbReference type="EMBL" id="CAD5207397.1"/>
    </source>
</evidence>
<gene>
    <name evidence="12" type="ORF">BOKJ2_LOCUS2081</name>
</gene>
<reference evidence="12" key="1">
    <citation type="submission" date="2020-09" db="EMBL/GenBank/DDBJ databases">
        <authorList>
            <person name="Kikuchi T."/>
        </authorList>
    </citation>
    <scope>NUCLEOTIDE SEQUENCE</scope>
    <source>
        <strain evidence="12">SH1</strain>
    </source>
</reference>
<evidence type="ECO:0000256" key="9">
    <source>
        <dbReference type="ARBA" id="ARBA00025617"/>
    </source>
</evidence>
<feature type="compositionally biased region" description="Basic residues" evidence="10">
    <location>
        <begin position="130"/>
        <end position="141"/>
    </location>
</feature>
<keyword evidence="4" id="KW-0597">Phosphoprotein</keyword>
<dbReference type="Proteomes" id="UP000783686">
    <property type="component" value="Unassembled WGS sequence"/>
</dbReference>
<dbReference type="InterPro" id="IPR027093">
    <property type="entry name" value="EAF_fam"/>
</dbReference>
<proteinExistence type="inferred from homology"/>
<dbReference type="Pfam" id="PF09816">
    <property type="entry name" value="EAF"/>
    <property type="match status" value="1"/>
</dbReference>
<comment type="caution">
    <text evidence="12">The sequence shown here is derived from an EMBL/GenBank/DDBJ whole genome shotgun (WGS) entry which is preliminary data.</text>
</comment>
<comment type="similarity">
    <text evidence="2">Belongs to the EAF family.</text>
</comment>
<feature type="compositionally biased region" description="Low complexity" evidence="10">
    <location>
        <begin position="195"/>
        <end position="208"/>
    </location>
</feature>
<dbReference type="PANTHER" id="PTHR15970">
    <property type="entry name" value="ELL-ASSOCIATED FACTOR EAF"/>
    <property type="match status" value="1"/>
</dbReference>
<feature type="compositionally biased region" description="Basic and acidic residues" evidence="10">
    <location>
        <begin position="218"/>
        <end position="232"/>
    </location>
</feature>
<feature type="region of interest" description="Disordered" evidence="10">
    <location>
        <begin position="126"/>
        <end position="334"/>
    </location>
</feature>
<comment type="function">
    <text evidence="9">Promotes transcriptional elongation by Su(Tpl)/ELL. Essential for development.</text>
</comment>
<comment type="subcellular location">
    <subcellularLocation>
        <location evidence="1">Nucleus</location>
    </subcellularLocation>
</comment>
<evidence type="ECO:0000256" key="1">
    <source>
        <dbReference type="ARBA" id="ARBA00004123"/>
    </source>
</evidence>
<dbReference type="EMBL" id="CAJFDH010000001">
    <property type="protein sequence ID" value="CAD5207397.1"/>
    <property type="molecule type" value="Genomic_DNA"/>
</dbReference>
<evidence type="ECO:0000256" key="5">
    <source>
        <dbReference type="ARBA" id="ARBA00023015"/>
    </source>
</evidence>
<evidence type="ECO:0000256" key="3">
    <source>
        <dbReference type="ARBA" id="ARBA00021452"/>
    </source>
</evidence>
<name>A0A811JVA3_9BILA</name>
<dbReference type="GO" id="GO:0003711">
    <property type="term" value="F:transcription elongation factor activity"/>
    <property type="evidence" value="ECO:0007669"/>
    <property type="project" value="TreeGrafter"/>
</dbReference>
<sequence>MMEVGPSGLPLGTYELKIGQSFGKSRKNSDYHTLRYDFKPKSIGGETETFVAIKDNDDVQIAIASEGRDDITMYKGSKKPIKDGKECLLIFNETTGEMRLEKIASNINVKQTRKADDDADKVLREEVTRLRKTKPGKPKKSKPIEEEDEPESSKPSPPELTPIPQSSTPLSPPKSHKSREKRASECKKHDDAHMSSSSESSDSSSDSSDSSDESDGEESTKRAKEVAKRQRPESSNFSSDDEAALEKHLNASGPASTMSSQPASSSKSTPKDSTNPIKSQQQVDELFSDMDMPNLQPVQPAPVQKTQPVPKKMEKHSQMLLQNDLDLSESSDED</sequence>
<evidence type="ECO:0000256" key="2">
    <source>
        <dbReference type="ARBA" id="ARBA00007798"/>
    </source>
</evidence>
<dbReference type="InterPro" id="IPR019194">
    <property type="entry name" value="Tscrpt_elong_fac_Eaf_N"/>
</dbReference>
<dbReference type="AlphaFoldDB" id="A0A811JVA3"/>
<evidence type="ECO:0000313" key="13">
    <source>
        <dbReference type="Proteomes" id="UP000614601"/>
    </source>
</evidence>
<dbReference type="OrthoDB" id="125903at2759"/>
<feature type="compositionally biased region" description="Low complexity" evidence="10">
    <location>
        <begin position="255"/>
        <end position="268"/>
    </location>
</feature>
<evidence type="ECO:0000256" key="6">
    <source>
        <dbReference type="ARBA" id="ARBA00023159"/>
    </source>
</evidence>
<organism evidence="12 13">
    <name type="scientific">Bursaphelenchus okinawaensis</name>
    <dbReference type="NCBI Taxonomy" id="465554"/>
    <lineage>
        <taxon>Eukaryota</taxon>
        <taxon>Metazoa</taxon>
        <taxon>Ecdysozoa</taxon>
        <taxon>Nematoda</taxon>
        <taxon>Chromadorea</taxon>
        <taxon>Rhabditida</taxon>
        <taxon>Tylenchina</taxon>
        <taxon>Tylenchomorpha</taxon>
        <taxon>Aphelenchoidea</taxon>
        <taxon>Aphelenchoididae</taxon>
        <taxon>Bursaphelenchus</taxon>
    </lineage>
</organism>
<evidence type="ECO:0000256" key="8">
    <source>
        <dbReference type="ARBA" id="ARBA00023242"/>
    </source>
</evidence>
<dbReference type="Proteomes" id="UP000614601">
    <property type="component" value="Unassembled WGS sequence"/>
</dbReference>
<keyword evidence="5" id="KW-0805">Transcription regulation</keyword>
<dbReference type="GO" id="GO:0032783">
    <property type="term" value="C:super elongation complex"/>
    <property type="evidence" value="ECO:0007669"/>
    <property type="project" value="InterPro"/>
</dbReference>
<evidence type="ECO:0000256" key="4">
    <source>
        <dbReference type="ARBA" id="ARBA00022553"/>
    </source>
</evidence>
<feature type="compositionally biased region" description="Basic and acidic residues" evidence="10">
    <location>
        <begin position="181"/>
        <end position="193"/>
    </location>
</feature>
<keyword evidence="7" id="KW-0804">Transcription</keyword>
<feature type="compositionally biased region" description="Polar residues" evidence="10">
    <location>
        <begin position="272"/>
        <end position="283"/>
    </location>
</feature>
<evidence type="ECO:0000259" key="11">
    <source>
        <dbReference type="Pfam" id="PF09816"/>
    </source>
</evidence>
<keyword evidence="6" id="KW-0010">Activator</keyword>
<dbReference type="EMBL" id="CAJFCW020000001">
    <property type="protein sequence ID" value="CAG9085473.1"/>
    <property type="molecule type" value="Genomic_DNA"/>
</dbReference>
<dbReference type="PANTHER" id="PTHR15970:SF2">
    <property type="entry name" value="ELL-ASSOCIATED FACTOR EAF"/>
    <property type="match status" value="1"/>
</dbReference>
<dbReference type="GO" id="GO:0006368">
    <property type="term" value="P:transcription elongation by RNA polymerase II"/>
    <property type="evidence" value="ECO:0007669"/>
    <property type="project" value="InterPro"/>
</dbReference>
<evidence type="ECO:0000256" key="7">
    <source>
        <dbReference type="ARBA" id="ARBA00023163"/>
    </source>
</evidence>
<evidence type="ECO:0000256" key="10">
    <source>
        <dbReference type="SAM" id="MobiDB-lite"/>
    </source>
</evidence>
<accession>A0A811JVA3</accession>
<feature type="domain" description="Transcription elongation factor Eaf N-terminal" evidence="11">
    <location>
        <begin position="14"/>
        <end position="114"/>
    </location>
</feature>
<keyword evidence="13" id="KW-1185">Reference proteome</keyword>